<keyword evidence="7 9" id="KW-0129">CBS domain</keyword>
<dbReference type="Pfam" id="PF03471">
    <property type="entry name" value="CorC_HlyC"/>
    <property type="match status" value="1"/>
</dbReference>
<name>A0A543AYX9_9ACTN</name>
<dbReference type="InterPro" id="IPR016169">
    <property type="entry name" value="FAD-bd_PCMH_sub2"/>
</dbReference>
<dbReference type="InterPro" id="IPR002550">
    <property type="entry name" value="CNNM"/>
</dbReference>
<dbReference type="RefSeq" id="WP_142041192.1">
    <property type="nucleotide sequence ID" value="NZ_JBHTGS010000001.1"/>
</dbReference>
<evidence type="ECO:0000256" key="2">
    <source>
        <dbReference type="ARBA" id="ARBA00006337"/>
    </source>
</evidence>
<dbReference type="EMBL" id="VFOW01000001">
    <property type="protein sequence ID" value="TQL77782.1"/>
    <property type="molecule type" value="Genomic_DNA"/>
</dbReference>
<dbReference type="InterPro" id="IPR044751">
    <property type="entry name" value="Ion_transp-like_CBS"/>
</dbReference>
<proteinExistence type="inferred from homology"/>
<protein>
    <submittedName>
        <fullName evidence="14">CBS domain containing-hemolysin-like protein</fullName>
    </submittedName>
</protein>
<evidence type="ECO:0000256" key="4">
    <source>
        <dbReference type="ARBA" id="ARBA00022692"/>
    </source>
</evidence>
<evidence type="ECO:0000259" key="12">
    <source>
        <dbReference type="PROSITE" id="PS51371"/>
    </source>
</evidence>
<dbReference type="AlphaFoldDB" id="A0A543AYX9"/>
<evidence type="ECO:0000256" key="7">
    <source>
        <dbReference type="ARBA" id="ARBA00023122"/>
    </source>
</evidence>
<dbReference type="InterPro" id="IPR046342">
    <property type="entry name" value="CBS_dom_sf"/>
</dbReference>
<reference evidence="14 15" key="1">
    <citation type="submission" date="2019-06" db="EMBL/GenBank/DDBJ databases">
        <title>Sequencing the genomes of 1000 actinobacteria strains.</title>
        <authorList>
            <person name="Klenk H.-P."/>
        </authorList>
    </citation>
    <scope>NUCLEOTIDE SEQUENCE [LARGE SCALE GENOMIC DNA]</scope>
    <source>
        <strain evidence="14 15">DSM 45928</strain>
    </source>
</reference>
<evidence type="ECO:0000256" key="6">
    <source>
        <dbReference type="ARBA" id="ARBA00022989"/>
    </source>
</evidence>
<evidence type="ECO:0000256" key="5">
    <source>
        <dbReference type="ARBA" id="ARBA00022737"/>
    </source>
</evidence>
<dbReference type="InParanoid" id="A0A543AYX9"/>
<feature type="transmembrane region" description="Helical" evidence="11">
    <location>
        <begin position="139"/>
        <end position="157"/>
    </location>
</feature>
<feature type="domain" description="CNNM transmembrane" evidence="13">
    <location>
        <begin position="1"/>
        <end position="202"/>
    </location>
</feature>
<organism evidence="14 15">
    <name type="scientific">Stackebrandtia endophytica</name>
    <dbReference type="NCBI Taxonomy" id="1496996"/>
    <lineage>
        <taxon>Bacteria</taxon>
        <taxon>Bacillati</taxon>
        <taxon>Actinomycetota</taxon>
        <taxon>Actinomycetes</taxon>
        <taxon>Glycomycetales</taxon>
        <taxon>Glycomycetaceae</taxon>
        <taxon>Stackebrandtia</taxon>
    </lineage>
</organism>
<evidence type="ECO:0000256" key="8">
    <source>
        <dbReference type="ARBA" id="ARBA00023136"/>
    </source>
</evidence>
<dbReference type="PANTHER" id="PTHR43099:SF6">
    <property type="entry name" value="UPF0053 PROTEIN RV1842C"/>
    <property type="match status" value="1"/>
</dbReference>
<keyword evidence="4 10" id="KW-0812">Transmembrane</keyword>
<evidence type="ECO:0000259" key="13">
    <source>
        <dbReference type="PROSITE" id="PS51846"/>
    </source>
</evidence>
<keyword evidence="15" id="KW-1185">Reference proteome</keyword>
<dbReference type="SUPFAM" id="SSF56176">
    <property type="entry name" value="FAD-binding/transporter-associated domain-like"/>
    <property type="match status" value="1"/>
</dbReference>
<evidence type="ECO:0000256" key="9">
    <source>
        <dbReference type="PROSITE-ProRule" id="PRU00703"/>
    </source>
</evidence>
<keyword evidence="8 10" id="KW-0472">Membrane</keyword>
<feature type="transmembrane region" description="Helical" evidence="11">
    <location>
        <begin position="98"/>
        <end position="119"/>
    </location>
</feature>
<comment type="similarity">
    <text evidence="2">Belongs to the UPF0053 family.</text>
</comment>
<comment type="caution">
    <text evidence="14">The sequence shown here is derived from an EMBL/GenBank/DDBJ whole genome shotgun (WGS) entry which is preliminary data.</text>
</comment>
<keyword evidence="5" id="KW-0677">Repeat</keyword>
<accession>A0A543AYX9</accession>
<dbReference type="GO" id="GO:0050660">
    <property type="term" value="F:flavin adenine dinucleotide binding"/>
    <property type="evidence" value="ECO:0007669"/>
    <property type="project" value="InterPro"/>
</dbReference>
<dbReference type="Pfam" id="PF01595">
    <property type="entry name" value="CNNM"/>
    <property type="match status" value="1"/>
</dbReference>
<dbReference type="PROSITE" id="PS51846">
    <property type="entry name" value="CNNM"/>
    <property type="match status" value="1"/>
</dbReference>
<comment type="subcellular location">
    <subcellularLocation>
        <location evidence="1">Cell membrane</location>
        <topology evidence="1">Multi-pass membrane protein</topology>
    </subcellularLocation>
</comment>
<keyword evidence="6 10" id="KW-1133">Transmembrane helix</keyword>
<evidence type="ECO:0000256" key="10">
    <source>
        <dbReference type="PROSITE-ProRule" id="PRU01193"/>
    </source>
</evidence>
<dbReference type="PROSITE" id="PS51371">
    <property type="entry name" value="CBS"/>
    <property type="match status" value="2"/>
</dbReference>
<evidence type="ECO:0000256" key="1">
    <source>
        <dbReference type="ARBA" id="ARBA00004651"/>
    </source>
</evidence>
<keyword evidence="3" id="KW-1003">Cell membrane</keyword>
<dbReference type="GO" id="GO:0005886">
    <property type="term" value="C:plasma membrane"/>
    <property type="evidence" value="ECO:0007669"/>
    <property type="project" value="UniProtKB-SubCell"/>
</dbReference>
<dbReference type="PANTHER" id="PTHR43099">
    <property type="entry name" value="UPF0053 PROTEIN YRKA"/>
    <property type="match status" value="1"/>
</dbReference>
<feature type="transmembrane region" description="Helical" evidence="11">
    <location>
        <begin position="58"/>
        <end position="78"/>
    </location>
</feature>
<dbReference type="Gene3D" id="3.10.580.10">
    <property type="entry name" value="CBS-domain"/>
    <property type="match status" value="1"/>
</dbReference>
<dbReference type="CDD" id="cd04590">
    <property type="entry name" value="CBS_pair_CorC_HlyC_assoc"/>
    <property type="match status" value="1"/>
</dbReference>
<dbReference type="Pfam" id="PF00571">
    <property type="entry name" value="CBS"/>
    <property type="match status" value="2"/>
</dbReference>
<dbReference type="OrthoDB" id="110231at2"/>
<gene>
    <name evidence="14" type="ORF">FB566_3349</name>
</gene>
<dbReference type="Proteomes" id="UP000317043">
    <property type="component" value="Unassembled WGS sequence"/>
</dbReference>
<evidence type="ECO:0000256" key="3">
    <source>
        <dbReference type="ARBA" id="ARBA00022475"/>
    </source>
</evidence>
<evidence type="ECO:0000313" key="15">
    <source>
        <dbReference type="Proteomes" id="UP000317043"/>
    </source>
</evidence>
<sequence length="457" mass="49081">MLILAGLAIITAVTAATAFFVAQEFAYVAVDRSRLSQLAESGDKASIRALKVTARLSFMLSGAQLGITVTALFVGFFAEPFLGQGLRDLFGDIGLPSAASTAISLILTLTFANVVQMVLGELAPKNLAIAKTVALSRWLAAPTLVYLAIAGPLIKFFDSVSNWLLRLVGIEPVEELPHGASADDLHHIIDESRDSGHLDAELSQILDNGLDFRELSAGQVMTPRVDVETIDATLPVSELVEKLSTGRSRFPVVGSDVDDVIGVVGIAEIVTVPRNARATTPVRDIAAPPLLIPESLRLPDVLERLRSEHRQQACVLDEYGGLAGVVSFEDLAEELVGDIRDEDDRPAERVIFRADGSWLVPGRLRVDEVADATGVELPEDDDYETLGGLVMDALGRIPRSGDVIEVGPVEWEPPDLPSEESPPPRLARLKVVSVRRHVPKLVSLALIDVPADSEVAK</sequence>
<evidence type="ECO:0000313" key="14">
    <source>
        <dbReference type="EMBL" id="TQL77782.1"/>
    </source>
</evidence>
<dbReference type="InterPro" id="IPR000644">
    <property type="entry name" value="CBS_dom"/>
</dbReference>
<feature type="domain" description="CBS" evidence="12">
    <location>
        <begin position="221"/>
        <end position="279"/>
    </location>
</feature>
<dbReference type="Gene3D" id="3.30.465.10">
    <property type="match status" value="1"/>
</dbReference>
<dbReference type="SUPFAM" id="SSF54631">
    <property type="entry name" value="CBS-domain pair"/>
    <property type="match status" value="1"/>
</dbReference>
<dbReference type="FunCoup" id="A0A543AYX9">
    <property type="interactions" value="4"/>
</dbReference>
<dbReference type="InterPro" id="IPR036318">
    <property type="entry name" value="FAD-bd_PCMH-like_sf"/>
</dbReference>
<feature type="domain" description="CBS" evidence="12">
    <location>
        <begin position="285"/>
        <end position="342"/>
    </location>
</feature>
<dbReference type="InterPro" id="IPR005170">
    <property type="entry name" value="Transptr-assoc_dom"/>
</dbReference>
<dbReference type="SMART" id="SM01091">
    <property type="entry name" value="CorC_HlyC"/>
    <property type="match status" value="1"/>
</dbReference>
<evidence type="ECO:0000256" key="11">
    <source>
        <dbReference type="SAM" id="Phobius"/>
    </source>
</evidence>
<dbReference type="InterPro" id="IPR051676">
    <property type="entry name" value="UPF0053_domain"/>
</dbReference>